<dbReference type="EMBL" id="JANPWB010000007">
    <property type="protein sequence ID" value="KAJ1170930.1"/>
    <property type="molecule type" value="Genomic_DNA"/>
</dbReference>
<organism evidence="2 3">
    <name type="scientific">Pleurodeles waltl</name>
    <name type="common">Iberian ribbed newt</name>
    <dbReference type="NCBI Taxonomy" id="8319"/>
    <lineage>
        <taxon>Eukaryota</taxon>
        <taxon>Metazoa</taxon>
        <taxon>Chordata</taxon>
        <taxon>Craniata</taxon>
        <taxon>Vertebrata</taxon>
        <taxon>Euteleostomi</taxon>
        <taxon>Amphibia</taxon>
        <taxon>Batrachia</taxon>
        <taxon>Caudata</taxon>
        <taxon>Salamandroidea</taxon>
        <taxon>Salamandridae</taxon>
        <taxon>Pleurodelinae</taxon>
        <taxon>Pleurodeles</taxon>
    </lineage>
</organism>
<sequence length="174" mass="18523">MGAAFNNKSLLARLGEACTAFRTQEGHVPPAFCGSLPVSMLGAGRLTHLPSWQGHASPDCCIASTCLLAVGRGRALLPGCIEDLAAPLASQGTRRWVPYRERVLRLRTLGRWSEAPKVGACLCPRGTLLHACRPGRAVGSAFAPVFTRPCPGGPQHSTAHFRRASAQSLSESRR</sequence>
<feature type="region of interest" description="Disordered" evidence="1">
    <location>
        <begin position="153"/>
        <end position="174"/>
    </location>
</feature>
<feature type="compositionally biased region" description="Polar residues" evidence="1">
    <location>
        <begin position="165"/>
        <end position="174"/>
    </location>
</feature>
<dbReference type="AlphaFoldDB" id="A0AAV7T3E8"/>
<protein>
    <submittedName>
        <fullName evidence="2">Uncharacterized protein</fullName>
    </submittedName>
</protein>
<accession>A0AAV7T3E8</accession>
<name>A0AAV7T3E8_PLEWA</name>
<evidence type="ECO:0000256" key="1">
    <source>
        <dbReference type="SAM" id="MobiDB-lite"/>
    </source>
</evidence>
<proteinExistence type="predicted"/>
<keyword evidence="3" id="KW-1185">Reference proteome</keyword>
<dbReference type="Proteomes" id="UP001066276">
    <property type="component" value="Chromosome 4_1"/>
</dbReference>
<evidence type="ECO:0000313" key="2">
    <source>
        <dbReference type="EMBL" id="KAJ1170930.1"/>
    </source>
</evidence>
<gene>
    <name evidence="2" type="ORF">NDU88_002801</name>
</gene>
<evidence type="ECO:0000313" key="3">
    <source>
        <dbReference type="Proteomes" id="UP001066276"/>
    </source>
</evidence>
<reference evidence="2" key="1">
    <citation type="journal article" date="2022" name="bioRxiv">
        <title>Sequencing and chromosome-scale assembly of the giantPleurodeles waltlgenome.</title>
        <authorList>
            <person name="Brown T."/>
            <person name="Elewa A."/>
            <person name="Iarovenko S."/>
            <person name="Subramanian E."/>
            <person name="Araus A.J."/>
            <person name="Petzold A."/>
            <person name="Susuki M."/>
            <person name="Suzuki K.-i.T."/>
            <person name="Hayashi T."/>
            <person name="Toyoda A."/>
            <person name="Oliveira C."/>
            <person name="Osipova E."/>
            <person name="Leigh N.D."/>
            <person name="Simon A."/>
            <person name="Yun M.H."/>
        </authorList>
    </citation>
    <scope>NUCLEOTIDE SEQUENCE</scope>
    <source>
        <strain evidence="2">20211129_DDA</strain>
        <tissue evidence="2">Liver</tissue>
    </source>
</reference>
<comment type="caution">
    <text evidence="2">The sequence shown here is derived from an EMBL/GenBank/DDBJ whole genome shotgun (WGS) entry which is preliminary data.</text>
</comment>